<feature type="region of interest" description="Disordered" evidence="1">
    <location>
        <begin position="1"/>
        <end position="23"/>
    </location>
</feature>
<dbReference type="OrthoDB" id="4567416at2"/>
<evidence type="ECO:0000256" key="2">
    <source>
        <dbReference type="SAM" id="Phobius"/>
    </source>
</evidence>
<name>A0A4R2JWW4_9PSEU</name>
<protein>
    <submittedName>
        <fullName evidence="3">Uncharacterized protein</fullName>
    </submittedName>
</protein>
<organism evidence="3 4">
    <name type="scientific">Actinocrispum wychmicini</name>
    <dbReference type="NCBI Taxonomy" id="1213861"/>
    <lineage>
        <taxon>Bacteria</taxon>
        <taxon>Bacillati</taxon>
        <taxon>Actinomycetota</taxon>
        <taxon>Actinomycetes</taxon>
        <taxon>Pseudonocardiales</taxon>
        <taxon>Pseudonocardiaceae</taxon>
        <taxon>Actinocrispum</taxon>
    </lineage>
</organism>
<dbReference type="RefSeq" id="WP_132111065.1">
    <property type="nucleotide sequence ID" value="NZ_SLWS01000001.1"/>
</dbReference>
<comment type="caution">
    <text evidence="3">The sequence shown here is derived from an EMBL/GenBank/DDBJ whole genome shotgun (WGS) entry which is preliminary data.</text>
</comment>
<proteinExistence type="predicted"/>
<dbReference type="EMBL" id="SLWS01000001">
    <property type="protein sequence ID" value="TCO64973.1"/>
    <property type="molecule type" value="Genomic_DNA"/>
</dbReference>
<dbReference type="Proteomes" id="UP000295680">
    <property type="component" value="Unassembled WGS sequence"/>
</dbReference>
<dbReference type="AlphaFoldDB" id="A0A4R2JWW4"/>
<feature type="compositionally biased region" description="Low complexity" evidence="1">
    <location>
        <begin position="157"/>
        <end position="176"/>
    </location>
</feature>
<evidence type="ECO:0000256" key="1">
    <source>
        <dbReference type="SAM" id="MobiDB-lite"/>
    </source>
</evidence>
<evidence type="ECO:0000313" key="4">
    <source>
        <dbReference type="Proteomes" id="UP000295680"/>
    </source>
</evidence>
<feature type="transmembrane region" description="Helical" evidence="2">
    <location>
        <begin position="79"/>
        <end position="98"/>
    </location>
</feature>
<keyword evidence="4" id="KW-1185">Reference proteome</keyword>
<keyword evidence="2" id="KW-0472">Membrane</keyword>
<gene>
    <name evidence="3" type="ORF">EV192_101757</name>
</gene>
<accession>A0A4R2JWW4</accession>
<feature type="compositionally biased region" description="Polar residues" evidence="1">
    <location>
        <begin position="1"/>
        <end position="21"/>
    </location>
</feature>
<evidence type="ECO:0000313" key="3">
    <source>
        <dbReference type="EMBL" id="TCO64973.1"/>
    </source>
</evidence>
<feature type="transmembrane region" description="Helical" evidence="2">
    <location>
        <begin position="104"/>
        <end position="125"/>
    </location>
</feature>
<keyword evidence="2" id="KW-1133">Transmembrane helix</keyword>
<sequence length="176" mass="18725">MSELEPTSESAEPTGSLSPQCSIDVDPQGHVKIKGRVADEVIRAYEAVHRAHQEGSGTDASREVTRDHRERKVLQQSPWVSGSFYLVLFVVVTAILLIGASLLALWALPIFVVGGLLSIAIVGAFQLRQDDKLSEQGFLRLMVTTVEKLPAALTPRATTSAADSSGGDDGGSSQPS</sequence>
<keyword evidence="2" id="KW-0812">Transmembrane</keyword>
<reference evidence="3 4" key="1">
    <citation type="submission" date="2019-03" db="EMBL/GenBank/DDBJ databases">
        <title>Genomic Encyclopedia of Type Strains, Phase IV (KMG-IV): sequencing the most valuable type-strain genomes for metagenomic binning, comparative biology and taxonomic classification.</title>
        <authorList>
            <person name="Goeker M."/>
        </authorList>
    </citation>
    <scope>NUCLEOTIDE SEQUENCE [LARGE SCALE GENOMIC DNA]</scope>
    <source>
        <strain evidence="3 4">DSM 45934</strain>
    </source>
</reference>
<feature type="region of interest" description="Disordered" evidence="1">
    <location>
        <begin position="154"/>
        <end position="176"/>
    </location>
</feature>